<organism evidence="1 2">
    <name type="scientific">Zizania palustris</name>
    <name type="common">Northern wild rice</name>
    <dbReference type="NCBI Taxonomy" id="103762"/>
    <lineage>
        <taxon>Eukaryota</taxon>
        <taxon>Viridiplantae</taxon>
        <taxon>Streptophyta</taxon>
        <taxon>Embryophyta</taxon>
        <taxon>Tracheophyta</taxon>
        <taxon>Spermatophyta</taxon>
        <taxon>Magnoliopsida</taxon>
        <taxon>Liliopsida</taxon>
        <taxon>Poales</taxon>
        <taxon>Poaceae</taxon>
        <taxon>BOP clade</taxon>
        <taxon>Oryzoideae</taxon>
        <taxon>Oryzeae</taxon>
        <taxon>Zizaniinae</taxon>
        <taxon>Zizania</taxon>
    </lineage>
</organism>
<accession>A0A8J5TGZ8</accession>
<evidence type="ECO:0000313" key="1">
    <source>
        <dbReference type="EMBL" id="KAG8081729.1"/>
    </source>
</evidence>
<keyword evidence="2" id="KW-1185">Reference proteome</keyword>
<name>A0A8J5TGZ8_ZIZPA</name>
<dbReference type="AlphaFoldDB" id="A0A8J5TGZ8"/>
<sequence>MVWSAKRTRTGQPDREEEITKRRFLRLLQEGAPVYTKDEVPLYGMGRTQELHADNVSVGQYLEAGLAMLPLLPLMLD</sequence>
<evidence type="ECO:0000313" key="2">
    <source>
        <dbReference type="Proteomes" id="UP000729402"/>
    </source>
</evidence>
<dbReference type="EMBL" id="JAAALK010000086">
    <property type="protein sequence ID" value="KAG8081729.1"/>
    <property type="molecule type" value="Genomic_DNA"/>
</dbReference>
<comment type="caution">
    <text evidence="1">The sequence shown here is derived from an EMBL/GenBank/DDBJ whole genome shotgun (WGS) entry which is preliminary data.</text>
</comment>
<dbReference type="Proteomes" id="UP000729402">
    <property type="component" value="Unassembled WGS sequence"/>
</dbReference>
<gene>
    <name evidence="1" type="ORF">GUJ93_ZPchr0014g47120</name>
</gene>
<proteinExistence type="predicted"/>
<protein>
    <submittedName>
        <fullName evidence="1">Uncharacterized protein</fullName>
    </submittedName>
</protein>
<reference evidence="1" key="2">
    <citation type="submission" date="2021-02" db="EMBL/GenBank/DDBJ databases">
        <authorList>
            <person name="Kimball J.A."/>
            <person name="Haas M.W."/>
            <person name="Macchietto M."/>
            <person name="Kono T."/>
            <person name="Duquette J."/>
            <person name="Shao M."/>
        </authorList>
    </citation>
    <scope>NUCLEOTIDE SEQUENCE</scope>
    <source>
        <tissue evidence="1">Fresh leaf tissue</tissue>
    </source>
</reference>
<reference evidence="1" key="1">
    <citation type="journal article" date="2021" name="bioRxiv">
        <title>Whole Genome Assembly and Annotation of Northern Wild Rice, Zizania palustris L., Supports a Whole Genome Duplication in the Zizania Genus.</title>
        <authorList>
            <person name="Haas M."/>
            <person name="Kono T."/>
            <person name="Macchietto M."/>
            <person name="Millas R."/>
            <person name="McGilp L."/>
            <person name="Shao M."/>
            <person name="Duquette J."/>
            <person name="Hirsch C.N."/>
            <person name="Kimball J."/>
        </authorList>
    </citation>
    <scope>NUCLEOTIDE SEQUENCE</scope>
    <source>
        <tissue evidence="1">Fresh leaf tissue</tissue>
    </source>
</reference>